<evidence type="ECO:0000256" key="7">
    <source>
        <dbReference type="ARBA" id="ARBA00023237"/>
    </source>
</evidence>
<dbReference type="SUPFAM" id="SSF56935">
    <property type="entry name" value="Porins"/>
    <property type="match status" value="1"/>
</dbReference>
<proteinExistence type="inferred from homology"/>
<evidence type="ECO:0000256" key="8">
    <source>
        <dbReference type="PROSITE-ProRule" id="PRU01360"/>
    </source>
</evidence>
<keyword evidence="5 9" id="KW-0732">Signal</keyword>
<dbReference type="GO" id="GO:0030246">
    <property type="term" value="F:carbohydrate binding"/>
    <property type="evidence" value="ECO:0007669"/>
    <property type="project" value="InterPro"/>
</dbReference>
<organism evidence="12 13">
    <name type="scientific">Haliscomenobacter hydrossis (strain ATCC 27775 / DSM 1100 / LMG 10767 / O)</name>
    <dbReference type="NCBI Taxonomy" id="760192"/>
    <lineage>
        <taxon>Bacteria</taxon>
        <taxon>Pseudomonadati</taxon>
        <taxon>Bacteroidota</taxon>
        <taxon>Saprospiria</taxon>
        <taxon>Saprospirales</taxon>
        <taxon>Haliscomenobacteraceae</taxon>
        <taxon>Haliscomenobacter</taxon>
    </lineage>
</organism>
<evidence type="ECO:0000256" key="1">
    <source>
        <dbReference type="ARBA" id="ARBA00004571"/>
    </source>
</evidence>
<feature type="domain" description="Outer membrane protein beta-barrel" evidence="11">
    <location>
        <begin position="878"/>
        <end position="1063"/>
    </location>
</feature>
<dbReference type="PANTHER" id="PTHR30069">
    <property type="entry name" value="TONB-DEPENDENT OUTER MEMBRANE RECEPTOR"/>
    <property type="match status" value="1"/>
</dbReference>
<dbReference type="Pfam" id="PF13620">
    <property type="entry name" value="CarboxypepD_reg"/>
    <property type="match status" value="1"/>
</dbReference>
<accession>F4L5P6</accession>
<sequence length="1218" mass="136081">MMHKLLLCCLLFFSITTLSLAQTSLGGKVTDKESKEPISFGSVALYKNGVQLTGTDSDDKGNFNFPDLDPGNYEIRAFLIGYQEARITDIKVLAGKANKVEIEMESQGGIVLDVFTTTQYRIPLIEQDNTTSGAVITSEQIRNLPTRNINALAATSAGLASSDEGRAITVRGSRTTNTDYYIDGIRVRGNLIPETEIEQLQVITGGMEAQYGDVTGGIISITTKGPASEFTGGAEVESSKYLDNFSNTLAGVNLSGPILKNKKGHSILGYRFSGRYTDQLDDNPSAVPLFQVKPEKLLELEANPIISSQGSFLVNADYLKQDDVNSLSTRPNERYKRIDVTGKLDARLNKAIDLSFSGSYVDEEDQFTPGGWRLLNSENNPLNNTNTYRGVFRFRHRLGGAANPGQNNTNNSSLIQNASYTLQFGYEKTKGDVADARHGQNYFAYGHVGKFDIEWVPTFNFVFDRVTQQNVLQHTDYRQVLRKYTPGTSNPVLSNYNNVMGLTPNEGVNSQIGRIFIPSVQEGGSVLALGNFVAPNGLISDVYTGSWGFHTNVGSVYNQASFNNGDLYTFHGRTNFDLVPGNSDQGRHNIQIGFIYEQRTDRGYVVAPRTLWNIARQQANNHILGIVEGAENIGSITDTVNGQPLTLNLRQLSIAQNEDNKFYRSIRAKNNIPLTDYVNVDGMDPSELSLSMFSAKELNDQGIISYYGYDYLGKQFDGTFNDFFTATDADGVRTFPVAPNRPIYSAFYIQDKFTFRDIILRLGLRVDRYDANTKVLKDPYSLYEIMGASEYHDQFGGARPGNIGDEYKVYLNDAGTNIEAYRDGDQWYRPNGSPVNSPIEIFSGGLVFPKYKDENASKISNYIKSRDFNPEASFEDYKAQINIMPRLAFSFPISDDANFFAHYDILVQRPATNTISTAVDYFYFTDNPGAVKNNPNLKPERTIDYEVGFQQRLTETSKLKVSAYYKEIRNWIQLRTFFPIPIITQYTTYDNLDFGTVKGFSFEYELRRTGNATLNANYTLQFADGTGSDANSQRGLTSRGNLRTLFPLNYDERHRLNFNFDYRFFKDQSNIPKFLGDAGLNLQAIGVSGRPYTARRTPLELDGTQTIGSINGARKPWTFTINARIDKTINFAKGGGLNIYCRVSNLLNRQNVLNVYPATGSATDDGFLASANGQDKLRNIQNSIREVEAYLASYQWAIINPGLYSLPRRIYIGAIYNF</sequence>
<reference evidence="12 13" key="1">
    <citation type="journal article" date="2011" name="Stand. Genomic Sci.">
        <title>Complete genome sequence of Haliscomenobacter hydrossis type strain (O).</title>
        <authorList>
            <consortium name="US DOE Joint Genome Institute (JGI-PGF)"/>
            <person name="Daligault H."/>
            <person name="Lapidus A."/>
            <person name="Zeytun A."/>
            <person name="Nolan M."/>
            <person name="Lucas S."/>
            <person name="Del Rio T.G."/>
            <person name="Tice H."/>
            <person name="Cheng J.F."/>
            <person name="Tapia R."/>
            <person name="Han C."/>
            <person name="Goodwin L."/>
            <person name="Pitluck S."/>
            <person name="Liolios K."/>
            <person name="Pagani I."/>
            <person name="Ivanova N."/>
            <person name="Huntemann M."/>
            <person name="Mavromatis K."/>
            <person name="Mikhailova N."/>
            <person name="Pati A."/>
            <person name="Chen A."/>
            <person name="Palaniappan K."/>
            <person name="Land M."/>
            <person name="Hauser L."/>
            <person name="Brambilla E.M."/>
            <person name="Rohde M."/>
            <person name="Verbarg S."/>
            <person name="Goker M."/>
            <person name="Bristow J."/>
            <person name="Eisen J.A."/>
            <person name="Markowitz V."/>
            <person name="Hugenholtz P."/>
            <person name="Kyrpides N.C."/>
            <person name="Klenk H.P."/>
            <person name="Woyke T."/>
        </authorList>
    </citation>
    <scope>NUCLEOTIDE SEQUENCE [LARGE SCALE GENOMIC DNA]</scope>
    <source>
        <strain evidence="13">ATCC 27775 / DSM 1100 / LMG 10767 / O</strain>
    </source>
</reference>
<feature type="chain" id="PRO_5003310732" evidence="9">
    <location>
        <begin position="22"/>
        <end position="1218"/>
    </location>
</feature>
<dbReference type="InterPro" id="IPR036942">
    <property type="entry name" value="Beta-barrel_TonB_sf"/>
</dbReference>
<dbReference type="PROSITE" id="PS52016">
    <property type="entry name" value="TONB_DEPENDENT_REC_3"/>
    <property type="match status" value="1"/>
</dbReference>
<keyword evidence="12" id="KW-0675">Receptor</keyword>
<dbReference type="Gene3D" id="2.40.170.20">
    <property type="entry name" value="TonB-dependent receptor, beta-barrel domain"/>
    <property type="match status" value="1"/>
</dbReference>
<dbReference type="Pfam" id="PF07715">
    <property type="entry name" value="Plug"/>
    <property type="match status" value="1"/>
</dbReference>
<evidence type="ECO:0000259" key="10">
    <source>
        <dbReference type="Pfam" id="PF07715"/>
    </source>
</evidence>
<dbReference type="GO" id="GO:0015344">
    <property type="term" value="F:siderophore uptake transmembrane transporter activity"/>
    <property type="evidence" value="ECO:0007669"/>
    <property type="project" value="TreeGrafter"/>
</dbReference>
<keyword evidence="6 8" id="KW-0472">Membrane</keyword>
<evidence type="ECO:0000259" key="11">
    <source>
        <dbReference type="Pfam" id="PF14905"/>
    </source>
</evidence>
<dbReference type="InterPro" id="IPR039426">
    <property type="entry name" value="TonB-dep_rcpt-like"/>
</dbReference>
<evidence type="ECO:0000256" key="9">
    <source>
        <dbReference type="SAM" id="SignalP"/>
    </source>
</evidence>
<dbReference type="SUPFAM" id="SSF49452">
    <property type="entry name" value="Starch-binding domain-like"/>
    <property type="match status" value="1"/>
</dbReference>
<keyword evidence="13" id="KW-1185">Reference proteome</keyword>
<evidence type="ECO:0000313" key="12">
    <source>
        <dbReference type="EMBL" id="AEE51881.1"/>
    </source>
</evidence>
<keyword evidence="3 8" id="KW-1134">Transmembrane beta strand</keyword>
<dbReference type="HOGENOM" id="CLU_264595_0_0_10"/>
<dbReference type="RefSeq" id="WP_013766419.1">
    <property type="nucleotide sequence ID" value="NC_015510.1"/>
</dbReference>
<evidence type="ECO:0000256" key="2">
    <source>
        <dbReference type="ARBA" id="ARBA00022448"/>
    </source>
</evidence>
<dbReference type="GO" id="GO:0009279">
    <property type="term" value="C:cell outer membrane"/>
    <property type="evidence" value="ECO:0007669"/>
    <property type="project" value="UniProtKB-SubCell"/>
</dbReference>
<dbReference type="Gene3D" id="2.170.130.10">
    <property type="entry name" value="TonB-dependent receptor, plug domain"/>
    <property type="match status" value="1"/>
</dbReference>
<dbReference type="PANTHER" id="PTHR30069:SF29">
    <property type="entry name" value="HEMOGLOBIN AND HEMOGLOBIN-HAPTOGLOBIN-BINDING PROTEIN 1-RELATED"/>
    <property type="match status" value="1"/>
</dbReference>
<dbReference type="eggNOG" id="COG4206">
    <property type="taxonomic scope" value="Bacteria"/>
</dbReference>
<dbReference type="AlphaFoldDB" id="F4L5P6"/>
<dbReference type="InterPro" id="IPR013784">
    <property type="entry name" value="Carb-bd-like_fold"/>
</dbReference>
<protein>
    <submittedName>
        <fullName evidence="12">TonB-dependent receptor</fullName>
    </submittedName>
</protein>
<evidence type="ECO:0000256" key="5">
    <source>
        <dbReference type="ARBA" id="ARBA00022729"/>
    </source>
</evidence>
<dbReference type="InterPro" id="IPR012910">
    <property type="entry name" value="Plug_dom"/>
</dbReference>
<dbReference type="InterPro" id="IPR041700">
    <property type="entry name" value="OMP_b-brl_3"/>
</dbReference>
<reference key="2">
    <citation type="submission" date="2011-04" db="EMBL/GenBank/DDBJ databases">
        <title>Complete sequence of chromosome of Haliscomenobacter hydrossis DSM 1100.</title>
        <authorList>
            <consortium name="US DOE Joint Genome Institute (JGI-PGF)"/>
            <person name="Lucas S."/>
            <person name="Han J."/>
            <person name="Lapidus A."/>
            <person name="Bruce D."/>
            <person name="Goodwin L."/>
            <person name="Pitluck S."/>
            <person name="Peters L."/>
            <person name="Kyrpides N."/>
            <person name="Mavromatis K."/>
            <person name="Ivanova N."/>
            <person name="Ovchinnikova G."/>
            <person name="Pagani I."/>
            <person name="Daligault H."/>
            <person name="Detter J.C."/>
            <person name="Han C."/>
            <person name="Land M."/>
            <person name="Hauser L."/>
            <person name="Markowitz V."/>
            <person name="Cheng J.-F."/>
            <person name="Hugenholtz P."/>
            <person name="Woyke T."/>
            <person name="Wu D."/>
            <person name="Verbarg S."/>
            <person name="Frueling A."/>
            <person name="Brambilla E."/>
            <person name="Klenk H.-P."/>
            <person name="Eisen J.A."/>
        </authorList>
    </citation>
    <scope>NUCLEOTIDE SEQUENCE</scope>
    <source>
        <strain>DSM 1100</strain>
    </source>
</reference>
<evidence type="ECO:0000256" key="3">
    <source>
        <dbReference type="ARBA" id="ARBA00022452"/>
    </source>
</evidence>
<dbReference type="InterPro" id="IPR037066">
    <property type="entry name" value="Plug_dom_sf"/>
</dbReference>
<feature type="domain" description="TonB-dependent receptor plug" evidence="10">
    <location>
        <begin position="127"/>
        <end position="217"/>
    </location>
</feature>
<dbReference type="STRING" id="760192.Halhy_4033"/>
<dbReference type="Gene3D" id="2.60.40.1120">
    <property type="entry name" value="Carboxypeptidase-like, regulatory domain"/>
    <property type="match status" value="1"/>
</dbReference>
<comment type="subcellular location">
    <subcellularLocation>
        <location evidence="1 8">Cell outer membrane</location>
        <topology evidence="1 8">Multi-pass membrane protein</topology>
    </subcellularLocation>
</comment>
<dbReference type="eggNOG" id="COG4771">
    <property type="taxonomic scope" value="Bacteria"/>
</dbReference>
<feature type="signal peptide" evidence="9">
    <location>
        <begin position="1"/>
        <end position="21"/>
    </location>
</feature>
<keyword evidence="4 8" id="KW-0812">Transmembrane</keyword>
<gene>
    <name evidence="12" type="ordered locus">Halhy_4033</name>
</gene>
<keyword evidence="7 8" id="KW-0998">Cell outer membrane</keyword>
<comment type="similarity">
    <text evidence="8">Belongs to the TonB-dependent receptor family.</text>
</comment>
<dbReference type="GO" id="GO:0044718">
    <property type="term" value="P:siderophore transmembrane transport"/>
    <property type="evidence" value="ECO:0007669"/>
    <property type="project" value="TreeGrafter"/>
</dbReference>
<evidence type="ECO:0000313" key="13">
    <source>
        <dbReference type="Proteomes" id="UP000008461"/>
    </source>
</evidence>
<dbReference type="Proteomes" id="UP000008461">
    <property type="component" value="Chromosome"/>
</dbReference>
<keyword evidence="2 8" id="KW-0813">Transport</keyword>
<dbReference type="Pfam" id="PF14905">
    <property type="entry name" value="OMP_b-brl_3"/>
    <property type="match status" value="1"/>
</dbReference>
<dbReference type="KEGG" id="hhy:Halhy_4033"/>
<evidence type="ECO:0000256" key="4">
    <source>
        <dbReference type="ARBA" id="ARBA00022692"/>
    </source>
</evidence>
<evidence type="ECO:0000256" key="6">
    <source>
        <dbReference type="ARBA" id="ARBA00023136"/>
    </source>
</evidence>
<name>F4L5P6_HALH1</name>
<dbReference type="EMBL" id="CP002691">
    <property type="protein sequence ID" value="AEE51881.1"/>
    <property type="molecule type" value="Genomic_DNA"/>
</dbReference>